<protein>
    <recommendedName>
        <fullName evidence="3">Rap1a immunity protein domain-containing protein</fullName>
    </recommendedName>
</protein>
<evidence type="ECO:0008006" key="3">
    <source>
        <dbReference type="Google" id="ProtNLM"/>
    </source>
</evidence>
<dbReference type="EMBL" id="CP063231">
    <property type="protein sequence ID" value="URL58544.1"/>
    <property type="molecule type" value="Genomic_DNA"/>
</dbReference>
<organism evidence="1 2">
    <name type="scientific">Luteibacter flocculans</name>
    <dbReference type="NCBI Taxonomy" id="2780091"/>
    <lineage>
        <taxon>Bacteria</taxon>
        <taxon>Pseudomonadati</taxon>
        <taxon>Pseudomonadota</taxon>
        <taxon>Gammaproteobacteria</taxon>
        <taxon>Lysobacterales</taxon>
        <taxon>Rhodanobacteraceae</taxon>
        <taxon>Luteibacter</taxon>
    </lineage>
</organism>
<dbReference type="Proteomes" id="UP001056681">
    <property type="component" value="Chromosome"/>
</dbReference>
<dbReference type="RefSeq" id="WP_250339249.1">
    <property type="nucleotide sequence ID" value="NZ_CP063231.1"/>
</dbReference>
<gene>
    <name evidence="1" type="ORF">IM816_18515</name>
</gene>
<accession>A0ABY4T0Q7</accession>
<keyword evidence="2" id="KW-1185">Reference proteome</keyword>
<name>A0ABY4T0Q7_9GAMM</name>
<sequence>MTLFMAGILLGMRWSGGTLGTMSMTNQRQENLGRIRIALSALDSNDPAELRKGTTKLLYNAVLGLAVVPRYSDCTTAEHDLIARAKTHLDGDMPPWSDGEKKLRDMAYTYCQKAPDKVAFP</sequence>
<evidence type="ECO:0000313" key="1">
    <source>
        <dbReference type="EMBL" id="URL58544.1"/>
    </source>
</evidence>
<proteinExistence type="predicted"/>
<evidence type="ECO:0000313" key="2">
    <source>
        <dbReference type="Proteomes" id="UP001056681"/>
    </source>
</evidence>
<reference evidence="1" key="1">
    <citation type="submission" date="2020-10" db="EMBL/GenBank/DDBJ databases">
        <title>Whole-genome sequence of Luteibacter sp. EIF3.</title>
        <authorList>
            <person name="Friedrich I."/>
            <person name="Hertel R."/>
            <person name="Daniel R."/>
        </authorList>
    </citation>
    <scope>NUCLEOTIDE SEQUENCE</scope>
    <source>
        <strain evidence="1">EIF3</strain>
    </source>
</reference>